<dbReference type="eggNOG" id="KOG2504">
    <property type="taxonomic scope" value="Eukaryota"/>
</dbReference>
<dbReference type="InterPro" id="IPR050327">
    <property type="entry name" value="Proton-linked_MCT"/>
</dbReference>
<comment type="caution">
    <text evidence="4">The sequence shown here is derived from an EMBL/GenBank/DDBJ whole genome shotgun (WGS) entry which is preliminary data.</text>
</comment>
<feature type="transmembrane region" description="Helical" evidence="3">
    <location>
        <begin position="363"/>
        <end position="390"/>
    </location>
</feature>
<feature type="transmembrane region" description="Helical" evidence="3">
    <location>
        <begin position="402"/>
        <end position="423"/>
    </location>
</feature>
<feature type="transmembrane region" description="Helical" evidence="3">
    <location>
        <begin position="184"/>
        <end position="207"/>
    </location>
</feature>
<keyword evidence="3" id="KW-0812">Transmembrane</keyword>
<gene>
    <name evidence="4" type="ORF">A1Q2_00215</name>
</gene>
<reference evidence="4 5" key="1">
    <citation type="journal article" date="2012" name="Eukaryot. Cell">
        <title>Genome sequence of the Trichosporon asahii environmental strain CBS 8904.</title>
        <authorList>
            <person name="Yang R.Y."/>
            <person name="Li H.T."/>
            <person name="Zhu H."/>
            <person name="Zhou G.P."/>
            <person name="Wang M."/>
            <person name="Wang L."/>
        </authorList>
    </citation>
    <scope>NUCLEOTIDE SEQUENCE [LARGE SCALE GENOMIC DNA]</scope>
    <source>
        <strain evidence="4 5">CBS 8904</strain>
    </source>
</reference>
<feature type="transmembrane region" description="Helical" evidence="3">
    <location>
        <begin position="326"/>
        <end position="351"/>
    </location>
</feature>
<dbReference type="AlphaFoldDB" id="K1WXN9"/>
<feature type="transmembrane region" description="Helical" evidence="3">
    <location>
        <begin position="124"/>
        <end position="147"/>
    </location>
</feature>
<protein>
    <recommendedName>
        <fullName evidence="6">Transporter</fullName>
    </recommendedName>
</protein>
<dbReference type="Pfam" id="PF07690">
    <property type="entry name" value="MFS_1"/>
    <property type="match status" value="2"/>
</dbReference>
<dbReference type="Proteomes" id="UP000006757">
    <property type="component" value="Unassembled WGS sequence"/>
</dbReference>
<dbReference type="InterPro" id="IPR036259">
    <property type="entry name" value="MFS_trans_sf"/>
</dbReference>
<dbReference type="HOGENOM" id="CLU_001265_1_2_1"/>
<dbReference type="OMA" id="LSYRIWA"/>
<feature type="transmembrane region" description="Helical" evidence="3">
    <location>
        <begin position="91"/>
        <end position="112"/>
    </location>
</feature>
<evidence type="ECO:0000256" key="3">
    <source>
        <dbReference type="SAM" id="Phobius"/>
    </source>
</evidence>
<accession>K1WXN9</accession>
<comment type="subcellular location">
    <subcellularLocation>
        <location evidence="1">Membrane</location>
        <topology evidence="1">Multi-pass membrane protein</topology>
    </subcellularLocation>
</comment>
<feature type="transmembrane region" description="Helical" evidence="3">
    <location>
        <begin position="219"/>
        <end position="237"/>
    </location>
</feature>
<dbReference type="InParanoid" id="K1WXN9"/>
<dbReference type="SUPFAM" id="SSF103473">
    <property type="entry name" value="MFS general substrate transporter"/>
    <property type="match status" value="1"/>
</dbReference>
<keyword evidence="3" id="KW-1133">Transmembrane helix</keyword>
<keyword evidence="3" id="KW-0472">Membrane</keyword>
<evidence type="ECO:0008006" key="6">
    <source>
        <dbReference type="Google" id="ProtNLM"/>
    </source>
</evidence>
<sequence length="432" mass="44854">MLRTTALEAESSSDPKLVHLAVEMDVVELADRSKPPPTPVAEPESVGVASSVAPLPSLLSAPDSTVADAATPTEEVVRVEELPPPDGGFEAWLTVGCSAMLSFWFIGVTYSWGVIQSALVDRHLAPASTLAFIGSLAVASLSLLGIVNARLLRSIGARPMALIGTAFLSLSQILASFTTNNVGGLFVTAGVMMGIGVSLAFMVVSVVPAQYFARKRGTAIGLIYAGGGIGGAVLSLAMEAGVRNLGVEWTFRLLGLLMAACCTPAAWFMRERQSTQRKVLIDCSAFSRIGTGILSDRLTGPLNALFLSLCLTALTLLALWPQSTNLGSLVAFVLLNGAGNGAFFSIMPTVTGHVLGSYRMGTAFGMIVTGWAGGYLMGAPIAGYLLAAYGGQDAGMKAFKPAIFWAGGMAAGAAGIVAALRLMKSTDLRRKM</sequence>
<keyword evidence="5" id="KW-1185">Reference proteome</keyword>
<proteinExistence type="inferred from homology"/>
<dbReference type="OrthoDB" id="2213137at2759"/>
<feature type="transmembrane region" description="Helical" evidence="3">
    <location>
        <begin position="159"/>
        <end position="178"/>
    </location>
</feature>
<organism evidence="4 5">
    <name type="scientific">Trichosporon asahii var. asahii (strain CBS 8904)</name>
    <name type="common">Yeast</name>
    <dbReference type="NCBI Taxonomy" id="1220162"/>
    <lineage>
        <taxon>Eukaryota</taxon>
        <taxon>Fungi</taxon>
        <taxon>Dikarya</taxon>
        <taxon>Basidiomycota</taxon>
        <taxon>Agaricomycotina</taxon>
        <taxon>Tremellomycetes</taxon>
        <taxon>Trichosporonales</taxon>
        <taxon>Trichosporonaceae</taxon>
        <taxon>Trichosporon</taxon>
    </lineage>
</organism>
<dbReference type="PANTHER" id="PTHR11360">
    <property type="entry name" value="MONOCARBOXYLATE TRANSPORTER"/>
    <property type="match status" value="1"/>
</dbReference>
<feature type="transmembrane region" description="Helical" evidence="3">
    <location>
        <begin position="302"/>
        <end position="320"/>
    </location>
</feature>
<feature type="transmembrane region" description="Helical" evidence="3">
    <location>
        <begin position="249"/>
        <end position="268"/>
    </location>
</feature>
<dbReference type="InterPro" id="IPR011701">
    <property type="entry name" value="MFS"/>
</dbReference>
<comment type="similarity">
    <text evidence="2">Belongs to the major facilitator superfamily. Monocarboxylate porter (TC 2.A.1.13) family.</text>
</comment>
<evidence type="ECO:0000256" key="1">
    <source>
        <dbReference type="ARBA" id="ARBA00004141"/>
    </source>
</evidence>
<dbReference type="PANTHER" id="PTHR11360:SF305">
    <property type="entry name" value="MAJOR FACILITATOR SUPERFAMILY (MFS) PROFILE DOMAIN-CONTAINING PROTEIN"/>
    <property type="match status" value="1"/>
</dbReference>
<evidence type="ECO:0000313" key="4">
    <source>
        <dbReference type="EMBL" id="EKD05454.1"/>
    </source>
</evidence>
<evidence type="ECO:0000256" key="2">
    <source>
        <dbReference type="ARBA" id="ARBA00006727"/>
    </source>
</evidence>
<evidence type="ECO:0000313" key="5">
    <source>
        <dbReference type="Proteomes" id="UP000006757"/>
    </source>
</evidence>
<name>K1WXN9_TRIAC</name>
<dbReference type="GO" id="GO:0022857">
    <property type="term" value="F:transmembrane transporter activity"/>
    <property type="evidence" value="ECO:0007669"/>
    <property type="project" value="InterPro"/>
</dbReference>
<dbReference type="EMBL" id="AMBO01000091">
    <property type="protein sequence ID" value="EKD05454.1"/>
    <property type="molecule type" value="Genomic_DNA"/>
</dbReference>
<dbReference type="GO" id="GO:0016020">
    <property type="term" value="C:membrane"/>
    <property type="evidence" value="ECO:0007669"/>
    <property type="project" value="UniProtKB-SubCell"/>
</dbReference>
<dbReference type="Gene3D" id="1.20.1250.20">
    <property type="entry name" value="MFS general substrate transporter like domains"/>
    <property type="match status" value="2"/>
</dbReference>